<protein>
    <recommendedName>
        <fullName evidence="3">TIGR02678 family protein</fullName>
    </recommendedName>
</protein>
<evidence type="ECO:0000313" key="1">
    <source>
        <dbReference type="EMBL" id="GIJ19149.1"/>
    </source>
</evidence>
<dbReference type="InterPro" id="IPR013494">
    <property type="entry name" value="CHP02678"/>
</dbReference>
<comment type="caution">
    <text evidence="1">The sequence shown here is derived from an EMBL/GenBank/DDBJ whole genome shotgun (WGS) entry which is preliminary data.</text>
</comment>
<reference evidence="1 2" key="1">
    <citation type="submission" date="2021-01" db="EMBL/GenBank/DDBJ databases">
        <title>Whole genome shotgun sequence of Verrucosispora gifhornensis NBRC 16317.</title>
        <authorList>
            <person name="Komaki H."/>
            <person name="Tamura T."/>
        </authorList>
    </citation>
    <scope>NUCLEOTIDE SEQUENCE [LARGE SCALE GENOMIC DNA]</scope>
    <source>
        <strain evidence="1 2">NBRC 16317</strain>
    </source>
</reference>
<proteinExistence type="predicted"/>
<gene>
    <name evidence="1" type="ORF">Vgi01_58330</name>
</gene>
<dbReference type="Proteomes" id="UP000647860">
    <property type="component" value="Unassembled WGS sequence"/>
</dbReference>
<sequence>MADEHDIALAVERRRAVRALLSAPLLLATDDDFPLVRRHAEWLKSWFGNFLGYRLVVEAGFARLFKPGLGPGRGRPLLRASGPFTPRMYTYLTLGVAVLLTCPEQVLLSQLIADVRAAAVEAGIALGDAQRPTERRALSAALRQLVSWQALREEQGTVAGYADDDRAEALLTVNRDIVAHLVATPPGRSVTAAEFVGAAAEPGPGGTRHAVRRRLIEQPVVYLDELSAAQRAWLRREQRREERSFLEYAGLQAELRAEGVALLDPDDGLTDVLFPGVGTVAQAALLTITALVEQLRPAPGRLVIGVPVPEHVLDGILADLVDRHARRWAGRYVEDLLLLREAVVALLITMGLLARSAPTVADAESTETIAAERAVDARAARGDSPEGGLVLLAAAARYAASEAVRS</sequence>
<name>A0ABQ4IML2_9ACTN</name>
<evidence type="ECO:0008006" key="3">
    <source>
        <dbReference type="Google" id="ProtNLM"/>
    </source>
</evidence>
<dbReference type="Pfam" id="PF09661">
    <property type="entry name" value="DUF2398"/>
    <property type="match status" value="1"/>
</dbReference>
<dbReference type="EMBL" id="BOPA01000066">
    <property type="protein sequence ID" value="GIJ19149.1"/>
    <property type="molecule type" value="Genomic_DNA"/>
</dbReference>
<evidence type="ECO:0000313" key="2">
    <source>
        <dbReference type="Proteomes" id="UP000647860"/>
    </source>
</evidence>
<accession>A0ABQ4IML2</accession>
<dbReference type="RefSeq" id="WP_203224299.1">
    <property type="nucleotide sequence ID" value="NZ_BAAAGZ010000067.1"/>
</dbReference>
<keyword evidence="2" id="KW-1185">Reference proteome</keyword>
<organism evidence="1 2">
    <name type="scientific">Micromonospora gifhornensis</name>
    <dbReference type="NCBI Taxonomy" id="84594"/>
    <lineage>
        <taxon>Bacteria</taxon>
        <taxon>Bacillati</taxon>
        <taxon>Actinomycetota</taxon>
        <taxon>Actinomycetes</taxon>
        <taxon>Micromonosporales</taxon>
        <taxon>Micromonosporaceae</taxon>
        <taxon>Micromonospora</taxon>
    </lineage>
</organism>
<dbReference type="NCBIfam" id="TIGR02678">
    <property type="entry name" value="TIGR02678 family protein"/>
    <property type="match status" value="1"/>
</dbReference>